<dbReference type="PROSITE" id="PS52029">
    <property type="entry name" value="LD_TPASE"/>
    <property type="match status" value="1"/>
</dbReference>
<dbReference type="AlphaFoldDB" id="A0A972GUE4"/>
<evidence type="ECO:0000313" key="4">
    <source>
        <dbReference type="EMBL" id="NOU94007.1"/>
    </source>
</evidence>
<evidence type="ECO:0000256" key="2">
    <source>
        <dbReference type="SAM" id="MobiDB-lite"/>
    </source>
</evidence>
<feature type="active site" description="Nucleophile" evidence="1">
    <location>
        <position position="128"/>
    </location>
</feature>
<organism evidence="4 5">
    <name type="scientific">Paenibacillus foliorum</name>
    <dbReference type="NCBI Taxonomy" id="2654974"/>
    <lineage>
        <taxon>Bacteria</taxon>
        <taxon>Bacillati</taxon>
        <taxon>Bacillota</taxon>
        <taxon>Bacilli</taxon>
        <taxon>Bacillales</taxon>
        <taxon>Paenibacillaceae</taxon>
        <taxon>Paenibacillus</taxon>
    </lineage>
</organism>
<protein>
    <submittedName>
        <fullName evidence="4">L,D-transpeptidase family protein</fullName>
    </submittedName>
</protein>
<proteinExistence type="predicted"/>
<name>A0A972GUE4_9BACL</name>
<keyword evidence="1" id="KW-0961">Cell wall biogenesis/degradation</keyword>
<gene>
    <name evidence="4" type="ORF">GC093_12370</name>
</gene>
<comment type="caution">
    <text evidence="4">The sequence shown here is derived from an EMBL/GenBank/DDBJ whole genome shotgun (WGS) entry which is preliminary data.</text>
</comment>
<accession>A0A972GUE4</accession>
<dbReference type="GO" id="GO:0016740">
    <property type="term" value="F:transferase activity"/>
    <property type="evidence" value="ECO:0007669"/>
    <property type="project" value="InterPro"/>
</dbReference>
<dbReference type="GO" id="GO:0009252">
    <property type="term" value="P:peptidoglycan biosynthetic process"/>
    <property type="evidence" value="ECO:0007669"/>
    <property type="project" value="UniProtKB-KW"/>
</dbReference>
<evidence type="ECO:0000313" key="5">
    <source>
        <dbReference type="Proteomes" id="UP000641588"/>
    </source>
</evidence>
<sequence length="154" mass="17413">MMESFPAVIGRNGITDDKTEGDGKSPKGIHKLGESFGIKQAPAGISIPYHQVSKQDYWIDDPDSDDYNQWMHYEGNPSDHWKSFERLNHHLYTHAIIIKYNMAPVIKGKGSAIFIHQWDSENSPTSGCVAMSYDNLVRLMIAIDPRKNPIIRIG</sequence>
<keyword evidence="1" id="KW-0133">Cell shape</keyword>
<dbReference type="EMBL" id="WHOD01000052">
    <property type="protein sequence ID" value="NOU94007.1"/>
    <property type="molecule type" value="Genomic_DNA"/>
</dbReference>
<dbReference type="Pfam" id="PF03734">
    <property type="entry name" value="YkuD"/>
    <property type="match status" value="1"/>
</dbReference>
<evidence type="ECO:0000256" key="1">
    <source>
        <dbReference type="PROSITE-ProRule" id="PRU01373"/>
    </source>
</evidence>
<dbReference type="Proteomes" id="UP000641588">
    <property type="component" value="Unassembled WGS sequence"/>
</dbReference>
<keyword evidence="5" id="KW-1185">Reference proteome</keyword>
<feature type="compositionally biased region" description="Basic and acidic residues" evidence="2">
    <location>
        <begin position="14"/>
        <end position="25"/>
    </location>
</feature>
<dbReference type="PANTHER" id="PTHR38589">
    <property type="entry name" value="BLR0621 PROTEIN"/>
    <property type="match status" value="1"/>
</dbReference>
<dbReference type="PANTHER" id="PTHR38589:SF1">
    <property type="entry name" value="BLR0621 PROTEIN"/>
    <property type="match status" value="1"/>
</dbReference>
<comment type="pathway">
    <text evidence="1">Cell wall biogenesis; peptidoglycan biosynthesis.</text>
</comment>
<reference evidence="4" key="1">
    <citation type="submission" date="2019-10" db="EMBL/GenBank/DDBJ databases">
        <title>Description of Paenibacillus glebae sp. nov.</title>
        <authorList>
            <person name="Carlier A."/>
            <person name="Qi S."/>
        </authorList>
    </citation>
    <scope>NUCLEOTIDE SEQUENCE</scope>
    <source>
        <strain evidence="4">LMG 31456</strain>
    </source>
</reference>
<dbReference type="GO" id="GO:0008360">
    <property type="term" value="P:regulation of cell shape"/>
    <property type="evidence" value="ECO:0007669"/>
    <property type="project" value="UniProtKB-UniRule"/>
</dbReference>
<feature type="active site" description="Proton donor/acceptor" evidence="1">
    <location>
        <position position="116"/>
    </location>
</feature>
<feature type="region of interest" description="Disordered" evidence="2">
    <location>
        <begin position="1"/>
        <end position="29"/>
    </location>
</feature>
<evidence type="ECO:0000259" key="3">
    <source>
        <dbReference type="PROSITE" id="PS52029"/>
    </source>
</evidence>
<keyword evidence="1" id="KW-0573">Peptidoglycan synthesis</keyword>
<dbReference type="InterPro" id="IPR005490">
    <property type="entry name" value="LD_TPept_cat_dom"/>
</dbReference>
<feature type="domain" description="L,D-TPase catalytic" evidence="3">
    <location>
        <begin position="1"/>
        <end position="153"/>
    </location>
</feature>
<dbReference type="GO" id="GO:0071555">
    <property type="term" value="P:cell wall organization"/>
    <property type="evidence" value="ECO:0007669"/>
    <property type="project" value="UniProtKB-UniRule"/>
</dbReference>